<dbReference type="Proteomes" id="UP000244773">
    <property type="component" value="Segment"/>
</dbReference>
<accession>A0A2P0VP16</accession>
<evidence type="ECO:0000313" key="3">
    <source>
        <dbReference type="EMBL" id="AUF82622.1"/>
    </source>
</evidence>
<keyword evidence="1" id="KW-1133">Transmembrane helix</keyword>
<name>A0A2P0VP16_9VIRU</name>
<feature type="transmembrane region" description="Helical" evidence="1">
    <location>
        <begin position="246"/>
        <end position="267"/>
    </location>
</feature>
<dbReference type="InterPro" id="IPR036322">
    <property type="entry name" value="WD40_repeat_dom_sf"/>
</dbReference>
<dbReference type="SUPFAM" id="SSF50978">
    <property type="entry name" value="WD40 repeat-like"/>
    <property type="match status" value="2"/>
</dbReference>
<proteinExistence type="predicted"/>
<gene>
    <name evidence="3" type="ORF">TetV_540</name>
</gene>
<protein>
    <submittedName>
        <fullName evidence="3">TIR/WD40 domain-containing protein</fullName>
    </submittedName>
</protein>
<dbReference type="Gene3D" id="3.40.50.10140">
    <property type="entry name" value="Toll/interleukin-1 receptor homology (TIR) domain"/>
    <property type="match status" value="1"/>
</dbReference>
<dbReference type="InterPro" id="IPR015943">
    <property type="entry name" value="WD40/YVTN_repeat-like_dom_sf"/>
</dbReference>
<feature type="domain" description="TIR" evidence="2">
    <location>
        <begin position="6"/>
        <end position="99"/>
    </location>
</feature>
<dbReference type="SUPFAM" id="SSF52200">
    <property type="entry name" value="Toll/Interleukin receptor TIR domain"/>
    <property type="match status" value="1"/>
</dbReference>
<evidence type="ECO:0000256" key="1">
    <source>
        <dbReference type="SAM" id="Phobius"/>
    </source>
</evidence>
<dbReference type="SMART" id="SM00320">
    <property type="entry name" value="WD40"/>
    <property type="match status" value="7"/>
</dbReference>
<evidence type="ECO:0000313" key="4">
    <source>
        <dbReference type="Proteomes" id="UP000244773"/>
    </source>
</evidence>
<dbReference type="InterPro" id="IPR000157">
    <property type="entry name" value="TIR_dom"/>
</dbReference>
<reference evidence="3" key="1">
    <citation type="journal article" date="2018" name="Virology">
        <title>A giant virus infecting green algae encodes key fermentation genes.</title>
        <authorList>
            <person name="Schvarcz C.R."/>
            <person name="Steward G.F."/>
        </authorList>
    </citation>
    <scope>NUCLEOTIDE SEQUENCE [LARGE SCALE GENOMIC DNA]</scope>
</reference>
<dbReference type="EMBL" id="KY322437">
    <property type="protein sequence ID" value="AUF82622.1"/>
    <property type="molecule type" value="Genomic_DNA"/>
</dbReference>
<sequence length="965" mass="111549">MLDSTIFINHSSRNPKTQKQKLYLLQQLTKAEISYWTDSDNLQGKGALEWRKEIQKAIRKSVKMVSFIDADFLCSYNCIIEFYEAMMINKPIVVVILDDLSLKFLIEPEYIENIWNEQISKYAIKEGSILKYEDFKNVIDKITSINFCMCREYDFYTKGDQQVTNELINYVNQDISYLHDLTELKLMYSKWLLNRNPDLLLKRDDIYLWYKYLNRGKILNLEEKQYIEMSKKALETKRKRKQRYKYISLLIIFFFIISLSITTAYSFENSKIAQQNEEKSNMLLLMGTSLNIGSVFRRSTTYASDIAKRLSQRQLFLPRSTVMIRSLCESNFIDYDLVVHNDRIDPVSINRYDESLIASGDISGLLVITNQTDYVHYDIDLRSRLYGLSWLTSKILAVANDKSYIIKDGKERALNISAESISSETKNDILLLGFSNITGYDHVENRIVFSFRGTENPSQRIRAVEWLWNDTFIYGGNDKYIIIKDSYGDLLYKEYIGVDINSVDVRKNNENNLTVIIGCDDGYIIKLDVLNSINGMLVTNTTNQIDTKNQVLDCRWNPKIWNQYACSLKDSGLYIFDEFDINKRSTLNIDPRVSLNYRRTDWTKHTIVVGTDSQTLFIIKDFECFENKGIVSKNYDCDGTDGTRSFDTDKEGKMIVSGTWRGYVCVWSSEDSWEKRVIADTGSTAKRGISISKSGKRIAVVADAPDGKLTVYDSKTLQVLYEYKNSSVSMRYVDWSHDDNLIAIGTISKRDNVILVDTFSYSITFLGGHTERIRTIKWDNSLNENNDYVLSSSGNDNKLIRHFILFSENSVYERSSIEFNYPITTIGLNPYNTLSALGTSYGKIIIFDDLTSRVKKEYMDVQDGSIKSLDWESATLLTSSSGDGTTIFYDIETDEKWNIFANCEWMKIEESKYIICAKVTGTGISVDRIVPQEINLHKKLLQETIHRDLNEADLEYLGLEELNLF</sequence>
<dbReference type="GO" id="GO:0007165">
    <property type="term" value="P:signal transduction"/>
    <property type="evidence" value="ECO:0007669"/>
    <property type="project" value="InterPro"/>
</dbReference>
<evidence type="ECO:0000259" key="2">
    <source>
        <dbReference type="Pfam" id="PF13676"/>
    </source>
</evidence>
<dbReference type="InterPro" id="IPR001680">
    <property type="entry name" value="WD40_rpt"/>
</dbReference>
<dbReference type="Pfam" id="PF13676">
    <property type="entry name" value="TIR_2"/>
    <property type="match status" value="1"/>
</dbReference>
<organism evidence="3">
    <name type="scientific">Tetraselmis virus 1</name>
    <dbReference type="NCBI Taxonomy" id="2060617"/>
    <lineage>
        <taxon>Viruses</taxon>
        <taxon>Varidnaviria</taxon>
        <taxon>Bamfordvirae</taxon>
        <taxon>Nucleocytoviricota</taxon>
        <taxon>Megaviricetes</taxon>
        <taxon>Imitervirales</taxon>
        <taxon>Allomimiviridae</taxon>
        <taxon>Oceanusvirus</taxon>
        <taxon>Oceanusvirus kaneohense</taxon>
    </lineage>
</organism>
<dbReference type="InterPro" id="IPR035897">
    <property type="entry name" value="Toll_tir_struct_dom_sf"/>
</dbReference>
<dbReference type="Gene3D" id="2.130.10.10">
    <property type="entry name" value="YVTN repeat-like/Quinoprotein amine dehydrogenase"/>
    <property type="match status" value="2"/>
</dbReference>
<keyword evidence="4" id="KW-1185">Reference proteome</keyword>
<keyword evidence="1" id="KW-0472">Membrane</keyword>
<keyword evidence="1" id="KW-0812">Transmembrane</keyword>